<protein>
    <submittedName>
        <fullName evidence="2">Uncharacterized protein</fullName>
    </submittedName>
</protein>
<dbReference type="Proteomes" id="UP000076738">
    <property type="component" value="Unassembled WGS sequence"/>
</dbReference>
<sequence>MPSARGARAIAWLRARTYRAGAMRESRLRLYRLAKLGIKPFAGGVVGWLVMFPLRRACSTWGSDSHVEG</sequence>
<reference evidence="2 3" key="1">
    <citation type="journal article" date="2016" name="Mol. Biol. Evol.">
        <title>Comparative Genomics of Early-Diverging Mushroom-Forming Fungi Provides Insights into the Origins of Lignocellulose Decay Capabilities.</title>
        <authorList>
            <person name="Nagy L.G."/>
            <person name="Riley R."/>
            <person name="Tritt A."/>
            <person name="Adam C."/>
            <person name="Daum C."/>
            <person name="Floudas D."/>
            <person name="Sun H."/>
            <person name="Yadav J.S."/>
            <person name="Pangilinan J."/>
            <person name="Larsson K.H."/>
            <person name="Matsuura K."/>
            <person name="Barry K."/>
            <person name="Labutti K."/>
            <person name="Kuo R."/>
            <person name="Ohm R.A."/>
            <person name="Bhattacharya S.S."/>
            <person name="Shirouzu T."/>
            <person name="Yoshinaga Y."/>
            <person name="Martin F.M."/>
            <person name="Grigoriev I.V."/>
            <person name="Hibbett D.S."/>
        </authorList>
    </citation>
    <scope>NUCLEOTIDE SEQUENCE [LARGE SCALE GENOMIC DNA]</scope>
    <source>
        <strain evidence="2 3">TUFC12733</strain>
    </source>
</reference>
<dbReference type="EMBL" id="KV417323">
    <property type="protein sequence ID" value="KZO91423.1"/>
    <property type="molecule type" value="Genomic_DNA"/>
</dbReference>
<dbReference type="AlphaFoldDB" id="A0A167HAN6"/>
<keyword evidence="3" id="KW-1185">Reference proteome</keyword>
<keyword evidence="1" id="KW-0812">Transmembrane</keyword>
<proteinExistence type="predicted"/>
<organism evidence="2 3">
    <name type="scientific">Calocera viscosa (strain TUFC12733)</name>
    <dbReference type="NCBI Taxonomy" id="1330018"/>
    <lineage>
        <taxon>Eukaryota</taxon>
        <taxon>Fungi</taxon>
        <taxon>Dikarya</taxon>
        <taxon>Basidiomycota</taxon>
        <taxon>Agaricomycotina</taxon>
        <taxon>Dacrymycetes</taxon>
        <taxon>Dacrymycetales</taxon>
        <taxon>Dacrymycetaceae</taxon>
        <taxon>Calocera</taxon>
    </lineage>
</organism>
<evidence type="ECO:0000313" key="3">
    <source>
        <dbReference type="Proteomes" id="UP000076738"/>
    </source>
</evidence>
<evidence type="ECO:0000313" key="2">
    <source>
        <dbReference type="EMBL" id="KZO91423.1"/>
    </source>
</evidence>
<gene>
    <name evidence="2" type="ORF">CALVIDRAFT_345345</name>
</gene>
<accession>A0A167HAN6</accession>
<name>A0A167HAN6_CALVF</name>
<feature type="transmembrane region" description="Helical" evidence="1">
    <location>
        <begin position="33"/>
        <end position="54"/>
    </location>
</feature>
<evidence type="ECO:0000256" key="1">
    <source>
        <dbReference type="SAM" id="Phobius"/>
    </source>
</evidence>
<keyword evidence="1" id="KW-1133">Transmembrane helix</keyword>
<keyword evidence="1" id="KW-0472">Membrane</keyword>